<organism evidence="1 2">
    <name type="scientific">Alkaliphilus hydrothermalis</name>
    <dbReference type="NCBI Taxonomy" id="1482730"/>
    <lineage>
        <taxon>Bacteria</taxon>
        <taxon>Bacillati</taxon>
        <taxon>Bacillota</taxon>
        <taxon>Clostridia</taxon>
        <taxon>Peptostreptococcales</taxon>
        <taxon>Natronincolaceae</taxon>
        <taxon>Alkaliphilus</taxon>
    </lineage>
</organism>
<reference evidence="1 2" key="1">
    <citation type="submission" date="2021-01" db="EMBL/GenBank/DDBJ databases">
        <title>Genomic Encyclopedia of Type Strains, Phase IV (KMG-IV): sequencing the most valuable type-strain genomes for metagenomic binning, comparative biology and taxonomic classification.</title>
        <authorList>
            <person name="Goeker M."/>
        </authorList>
    </citation>
    <scope>NUCLEOTIDE SEQUENCE [LARGE SCALE GENOMIC DNA]</scope>
    <source>
        <strain evidence="1 2">DSM 25890</strain>
    </source>
</reference>
<protein>
    <submittedName>
        <fullName evidence="1">Uncharacterized protein</fullName>
    </submittedName>
</protein>
<sequence>MDMSSFVDIFLYLLKKLKIFDIILILVDNFYEFIHILHIYAQYVDIVVHNLKVTQIFNKYVFDFGVFFCV</sequence>
<keyword evidence="2" id="KW-1185">Reference proteome</keyword>
<comment type="caution">
    <text evidence="1">The sequence shown here is derived from an EMBL/GenBank/DDBJ whole genome shotgun (WGS) entry which is preliminary data.</text>
</comment>
<dbReference type="Proteomes" id="UP001314796">
    <property type="component" value="Unassembled WGS sequence"/>
</dbReference>
<gene>
    <name evidence="1" type="ORF">JOC73_002161</name>
</gene>
<accession>A0ABS2NRY5</accession>
<dbReference type="EMBL" id="JAFBEE010000014">
    <property type="protein sequence ID" value="MBM7615591.1"/>
    <property type="molecule type" value="Genomic_DNA"/>
</dbReference>
<name>A0ABS2NRY5_9FIRM</name>
<evidence type="ECO:0000313" key="2">
    <source>
        <dbReference type="Proteomes" id="UP001314796"/>
    </source>
</evidence>
<proteinExistence type="predicted"/>
<evidence type="ECO:0000313" key="1">
    <source>
        <dbReference type="EMBL" id="MBM7615591.1"/>
    </source>
</evidence>